<dbReference type="PROSITE" id="PS50055">
    <property type="entry name" value="TYR_PHOSPHATASE_PTP"/>
    <property type="match status" value="1"/>
</dbReference>
<evidence type="ECO:0000256" key="1">
    <source>
        <dbReference type="ARBA" id="ARBA00009580"/>
    </source>
</evidence>
<name>A2PZR9_9VIRU</name>
<dbReference type="SUPFAM" id="SSF52799">
    <property type="entry name" value="(Phosphotyrosine protein) phosphatases II"/>
    <property type="match status" value="1"/>
</dbReference>
<dbReference type="InterPro" id="IPR000242">
    <property type="entry name" value="PTP_cat"/>
</dbReference>
<proteinExistence type="inferred from homology"/>
<evidence type="ECO:0000313" key="3">
    <source>
        <dbReference type="EMBL" id="BAF45491.1"/>
    </source>
</evidence>
<dbReference type="InterPro" id="IPR050348">
    <property type="entry name" value="Protein-Tyr_Phosphatase"/>
</dbReference>
<dbReference type="SMART" id="SM00194">
    <property type="entry name" value="PTPc"/>
    <property type="match status" value="1"/>
</dbReference>
<evidence type="ECO:0000313" key="4">
    <source>
        <dbReference type="Proteomes" id="UP000203987"/>
    </source>
</evidence>
<dbReference type="EMBL" id="AB289934">
    <property type="protein sequence ID" value="BAF45491.1"/>
    <property type="molecule type" value="Genomic_DNA"/>
</dbReference>
<dbReference type="Proteomes" id="UP000203987">
    <property type="component" value="Genome"/>
</dbReference>
<sequence>MASDRFISEKCSETWTNNYAHMYDCRPWSLKPYDHAAVFMNGFNTNEKFIITPLPNYCKINDFIDMIFEQNVKTIVMPAPILPKRCDNAFYYWIPSAYPVKLNLNYATYTYNCVRHDAYSKITVKFQSMDYPEKKCEVLIYEFTNWLANGLPASIDEFWTLIMDVNTTNGNFIAERETANPIIVHSDFIGAAGIFCALDICIDHWIQMNFVIVKQIVNRVCQGYLTNDITPRQVIFIVEAVRNLIFLMQSNTNECM</sequence>
<comment type="similarity">
    <text evidence="1">Belongs to the protein-tyrosine phosphatase family.</text>
</comment>
<protein>
    <submittedName>
        <fullName evidence="3">GfV-B22-ORF1</fullName>
    </submittedName>
</protein>
<dbReference type="PANTHER" id="PTHR19134:SF534">
    <property type="entry name" value="LD27988P"/>
    <property type="match status" value="1"/>
</dbReference>
<dbReference type="GO" id="GO:0004725">
    <property type="term" value="F:protein tyrosine phosphatase activity"/>
    <property type="evidence" value="ECO:0007669"/>
    <property type="project" value="InterPro"/>
</dbReference>
<dbReference type="PANTHER" id="PTHR19134">
    <property type="entry name" value="RECEPTOR-TYPE TYROSINE-PROTEIN PHOSPHATASE"/>
    <property type="match status" value="1"/>
</dbReference>
<organism evidence="3 4">
    <name type="scientific">Ichnoviriform fumiferanae</name>
    <dbReference type="NCBI Taxonomy" id="419435"/>
    <lineage>
        <taxon>Viruses</taxon>
        <taxon>Viruses incertae sedis</taxon>
        <taxon>Polydnaviriformidae</taxon>
        <taxon>Ichnoviriform</taxon>
    </lineage>
</organism>
<evidence type="ECO:0000259" key="2">
    <source>
        <dbReference type="PROSITE" id="PS50055"/>
    </source>
</evidence>
<dbReference type="RefSeq" id="YP_001029362.1">
    <property type="nucleotide sequence ID" value="NC_008866.1"/>
</dbReference>
<feature type="domain" description="Tyrosine-protein phosphatase" evidence="2">
    <location>
        <begin position="33"/>
        <end position="244"/>
    </location>
</feature>
<accession>A2PZR9</accession>
<dbReference type="KEGG" id="vg:5179550"/>
<dbReference type="Gene3D" id="3.90.190.10">
    <property type="entry name" value="Protein tyrosine phosphatase superfamily"/>
    <property type="match status" value="1"/>
</dbReference>
<dbReference type="InterPro" id="IPR029021">
    <property type="entry name" value="Prot-tyrosine_phosphatase-like"/>
</dbReference>
<reference evidence="3 4" key="1">
    <citation type="journal article" date="2007" name="J. Virol.">
        <title>Genomic and morphological features of a banchine polydnavirus: comparison with bracoviruses and ichnoviruses.</title>
        <authorList>
            <person name="Lapointe R."/>
            <person name="Tanaka K."/>
            <person name="Barney W.E."/>
            <person name="Whitfield J.B."/>
            <person name="Banks J.C."/>
            <person name="Beliveau C."/>
            <person name="Stoltz D."/>
            <person name="Webb B.A."/>
            <person name="Cusson M."/>
        </authorList>
    </citation>
    <scope>NUCLEOTIDE SEQUENCE [LARGE SCALE GENOMIC DNA]</scope>
</reference>
<dbReference type="GeneID" id="5179550"/>
<dbReference type="Pfam" id="PF00102">
    <property type="entry name" value="Y_phosphatase"/>
    <property type="match status" value="1"/>
</dbReference>